<dbReference type="PROSITE" id="PS50835">
    <property type="entry name" value="IG_LIKE"/>
    <property type="match status" value="1"/>
</dbReference>
<accession>A0A9D3PRM6</accession>
<gene>
    <name evidence="8" type="ORF">MATL_G00173800</name>
</gene>
<protein>
    <recommendedName>
        <fullName evidence="7">Ig-like domain-containing protein</fullName>
    </recommendedName>
</protein>
<dbReference type="OrthoDB" id="8439544at2759"/>
<evidence type="ECO:0000256" key="1">
    <source>
        <dbReference type="ARBA" id="ARBA00004370"/>
    </source>
</evidence>
<dbReference type="PANTHER" id="PTHR12080">
    <property type="entry name" value="SIGNALING LYMPHOCYTIC ACTIVATION MOLECULE"/>
    <property type="match status" value="1"/>
</dbReference>
<feature type="transmembrane region" description="Helical" evidence="6">
    <location>
        <begin position="346"/>
        <end position="369"/>
    </location>
</feature>
<keyword evidence="2" id="KW-0732">Signal</keyword>
<reference evidence="8" key="1">
    <citation type="submission" date="2021-01" db="EMBL/GenBank/DDBJ databases">
        <authorList>
            <person name="Zahm M."/>
            <person name="Roques C."/>
            <person name="Cabau C."/>
            <person name="Klopp C."/>
            <person name="Donnadieu C."/>
            <person name="Jouanno E."/>
            <person name="Lampietro C."/>
            <person name="Louis A."/>
            <person name="Herpin A."/>
            <person name="Echchiki A."/>
            <person name="Berthelot C."/>
            <person name="Parey E."/>
            <person name="Roest-Crollius H."/>
            <person name="Braasch I."/>
            <person name="Postlethwait J."/>
            <person name="Bobe J."/>
            <person name="Montfort J."/>
            <person name="Bouchez O."/>
            <person name="Begum T."/>
            <person name="Mejri S."/>
            <person name="Adams A."/>
            <person name="Chen W.-J."/>
            <person name="Guiguen Y."/>
        </authorList>
    </citation>
    <scope>NUCLEOTIDE SEQUENCE</scope>
    <source>
        <strain evidence="8">YG-15Mar2019-1</strain>
        <tissue evidence="8">Brain</tissue>
    </source>
</reference>
<keyword evidence="9" id="KW-1185">Reference proteome</keyword>
<evidence type="ECO:0000256" key="5">
    <source>
        <dbReference type="SAM" id="MobiDB-lite"/>
    </source>
</evidence>
<evidence type="ECO:0000256" key="2">
    <source>
        <dbReference type="ARBA" id="ARBA00022729"/>
    </source>
</evidence>
<dbReference type="Proteomes" id="UP001046870">
    <property type="component" value="Chromosome 14"/>
</dbReference>
<feature type="region of interest" description="Disordered" evidence="5">
    <location>
        <begin position="383"/>
        <end position="403"/>
    </location>
</feature>
<evidence type="ECO:0000256" key="4">
    <source>
        <dbReference type="ARBA" id="ARBA00023180"/>
    </source>
</evidence>
<dbReference type="AlphaFoldDB" id="A0A9D3PRM6"/>
<sequence>MQFYFPLACERGLEERVIFIRSGGEFVSLSMSAVPSAAVSKLIWKSENRVVAKLKSEDITVYRDRASLFPNGTLDLHKPDKNDRGAFYLEGFDAGGKCMFRGRIQLEVQDPVSVPTVSMVSCDSGHVELMCEVERGDNVSFWWNTSGGSLDSNHGVTTERGHLLSVRTPTMGEVVCTAYNNVSMETSTPIKPDCHACKKGLAGRVIFIRSRVELVSLSLPTVPSAGVSKLIWKSENRVVAKLKSEDITVYRDRANLFPNGTLVLHKPDKKDRGTFQMEGFDAGGKCMFSGSIQLEVQDAVSTPAVSMVSCDSGRVELRCKVVCMAYNNVNMETSTPIKPDCHGGFFSTYMTVHHVLWAVITFLLTLFILHQCKVLRAQGTPESSQHHPVVLTGSEQNLKEETP</sequence>
<dbReference type="InterPro" id="IPR007110">
    <property type="entry name" value="Ig-like_dom"/>
</dbReference>
<dbReference type="Gene3D" id="2.60.40.10">
    <property type="entry name" value="Immunoglobulins"/>
    <property type="match status" value="3"/>
</dbReference>
<evidence type="ECO:0000256" key="3">
    <source>
        <dbReference type="ARBA" id="ARBA00023136"/>
    </source>
</evidence>
<dbReference type="PANTHER" id="PTHR12080:SF134">
    <property type="entry name" value="CD48 ANTIGEN"/>
    <property type="match status" value="1"/>
</dbReference>
<evidence type="ECO:0000259" key="7">
    <source>
        <dbReference type="PROSITE" id="PS50835"/>
    </source>
</evidence>
<dbReference type="EMBL" id="JAFDVH010000014">
    <property type="protein sequence ID" value="KAG7465207.1"/>
    <property type="molecule type" value="Genomic_DNA"/>
</dbReference>
<evidence type="ECO:0000313" key="8">
    <source>
        <dbReference type="EMBL" id="KAG7465207.1"/>
    </source>
</evidence>
<dbReference type="GO" id="GO:0016020">
    <property type="term" value="C:membrane"/>
    <property type="evidence" value="ECO:0007669"/>
    <property type="project" value="UniProtKB-SubCell"/>
</dbReference>
<proteinExistence type="predicted"/>
<feature type="domain" description="Ig-like" evidence="7">
    <location>
        <begin position="115"/>
        <end position="187"/>
    </location>
</feature>
<comment type="subcellular location">
    <subcellularLocation>
        <location evidence="1">Membrane</location>
    </subcellularLocation>
</comment>
<evidence type="ECO:0000256" key="6">
    <source>
        <dbReference type="SAM" id="Phobius"/>
    </source>
</evidence>
<organism evidence="8 9">
    <name type="scientific">Megalops atlanticus</name>
    <name type="common">Tarpon</name>
    <name type="synonym">Clupea gigantea</name>
    <dbReference type="NCBI Taxonomy" id="7932"/>
    <lineage>
        <taxon>Eukaryota</taxon>
        <taxon>Metazoa</taxon>
        <taxon>Chordata</taxon>
        <taxon>Craniata</taxon>
        <taxon>Vertebrata</taxon>
        <taxon>Euteleostomi</taxon>
        <taxon>Actinopterygii</taxon>
        <taxon>Neopterygii</taxon>
        <taxon>Teleostei</taxon>
        <taxon>Elopiformes</taxon>
        <taxon>Megalopidae</taxon>
        <taxon>Megalops</taxon>
    </lineage>
</organism>
<dbReference type="InterPro" id="IPR013783">
    <property type="entry name" value="Ig-like_fold"/>
</dbReference>
<dbReference type="InterPro" id="IPR015631">
    <property type="entry name" value="CD2/SLAM_rcpt"/>
</dbReference>
<keyword evidence="3 6" id="KW-0472">Membrane</keyword>
<keyword evidence="4" id="KW-0325">Glycoprotein</keyword>
<keyword evidence="6" id="KW-1133">Transmembrane helix</keyword>
<comment type="caution">
    <text evidence="8">The sequence shown here is derived from an EMBL/GenBank/DDBJ whole genome shotgun (WGS) entry which is preliminary data.</text>
</comment>
<evidence type="ECO:0000313" key="9">
    <source>
        <dbReference type="Proteomes" id="UP001046870"/>
    </source>
</evidence>
<keyword evidence="6" id="KW-0812">Transmembrane</keyword>
<name>A0A9D3PRM6_MEGAT</name>